<proteinExistence type="predicted"/>
<organism evidence="3 4">
    <name type="scientific">Acetobacterium wieringae</name>
    <dbReference type="NCBI Taxonomy" id="52694"/>
    <lineage>
        <taxon>Bacteria</taxon>
        <taxon>Bacillati</taxon>
        <taxon>Bacillota</taxon>
        <taxon>Clostridia</taxon>
        <taxon>Eubacteriales</taxon>
        <taxon>Eubacteriaceae</taxon>
        <taxon>Acetobacterium</taxon>
    </lineage>
</organism>
<dbReference type="PROSITE" id="PS50005">
    <property type="entry name" value="TPR"/>
    <property type="match status" value="1"/>
</dbReference>
<gene>
    <name evidence="3" type="ORF">ACWI_10880</name>
</gene>
<dbReference type="InterPro" id="IPR019734">
    <property type="entry name" value="TPR_rpt"/>
</dbReference>
<dbReference type="InterPro" id="IPR011990">
    <property type="entry name" value="TPR-like_helical_dom_sf"/>
</dbReference>
<evidence type="ECO:0000313" key="4">
    <source>
        <dbReference type="Proteomes" id="UP000176244"/>
    </source>
</evidence>
<comment type="caution">
    <text evidence="3">The sequence shown here is derived from an EMBL/GenBank/DDBJ whole genome shotgun (WGS) entry which is preliminary data.</text>
</comment>
<keyword evidence="1" id="KW-0802">TPR repeat</keyword>
<protein>
    <recommendedName>
        <fullName evidence="2">LA2681-like HEPN domain-containing protein</fullName>
    </recommendedName>
</protein>
<reference evidence="3 4" key="1">
    <citation type="submission" date="2015-09" db="EMBL/GenBank/DDBJ databases">
        <title>Genome sequence of Acetobacterium wieringae DSM 1911.</title>
        <authorList>
            <person name="Poehlein A."/>
            <person name="Bengelsdorf F.R."/>
            <person name="Schiel-Bengelsdorf B."/>
            <person name="Duerre P."/>
            <person name="Daniel R."/>
        </authorList>
    </citation>
    <scope>NUCLEOTIDE SEQUENCE [LARGE SCALE GENOMIC DNA]</scope>
    <source>
        <strain evidence="3 4">DSM 1911</strain>
    </source>
</reference>
<evidence type="ECO:0000256" key="1">
    <source>
        <dbReference type="PROSITE-ProRule" id="PRU00339"/>
    </source>
</evidence>
<dbReference type="STRING" id="52694.ACWI_10880"/>
<dbReference type="RefSeq" id="WP_070370430.1">
    <property type="nucleotide sequence ID" value="NZ_LKEU01000023.1"/>
</dbReference>
<dbReference type="Gene3D" id="1.25.40.10">
    <property type="entry name" value="Tetratricopeptide repeat domain"/>
    <property type="match status" value="1"/>
</dbReference>
<dbReference type="EMBL" id="LKEU01000023">
    <property type="protein sequence ID" value="OFV71360.1"/>
    <property type="molecule type" value="Genomic_DNA"/>
</dbReference>
<evidence type="ECO:0000259" key="2">
    <source>
        <dbReference type="Pfam" id="PF18733"/>
    </source>
</evidence>
<dbReference type="OrthoDB" id="108555at2"/>
<accession>A0A1F2PJ47</accession>
<evidence type="ECO:0000313" key="3">
    <source>
        <dbReference type="EMBL" id="OFV71360.1"/>
    </source>
</evidence>
<feature type="repeat" description="TPR" evidence="1">
    <location>
        <begin position="114"/>
        <end position="147"/>
    </location>
</feature>
<dbReference type="SUPFAM" id="SSF48452">
    <property type="entry name" value="TPR-like"/>
    <property type="match status" value="1"/>
</dbReference>
<dbReference type="Proteomes" id="UP000176244">
    <property type="component" value="Unassembled WGS sequence"/>
</dbReference>
<dbReference type="Pfam" id="PF18733">
    <property type="entry name" value="HEPN_LA2681"/>
    <property type="match status" value="1"/>
</dbReference>
<name>A0A1F2PJ47_9FIRM</name>
<sequence length="507" mass="59730">MLTTEKYISNPLDPFVINLDEEFDKAYFNKDISKIRLSIDKAEMNKRELDLLSQAKLCYSLGTSYGDIASLDEAQDTEKNLEMQLFYLQKSIQLIPSLDTDNPILRPWINSLLLPLYTNYANVLEKCGRKSKAIEFYHLALNVNPDFSMAIGNAGVAYYHYAIVVPDSIHSDYINHFAYHYLKKAIKLGGFPEPKVKEIFTTYIENYDLDYEKEKLIPPLNIPQFTYPEVELNYRNWALKNKLFLNPLNDLPVSELCFAADVLHLPNMVVNIDEKPVLHGLYNQLKQEYIFVRHLLYETLEAPTDVHYADKDTYLLQFADYPLYSIRCEKLKTVFRISYSLLDKVAFFINNYFKLGIKERDINFRSIWKLKKEGRNSYEYRNVLEPEKNYFLNSLYWISKELFDTKEFSTNPRAEELNKLRNSLEHKYVKIYSEDYPVRNNGEIDDLAIYLSENRLKMITLDLLKLTREVLINLSLAVNMEEIQNKSFEEHVIPTVGFLKYEDEWKL</sequence>
<feature type="domain" description="LA2681-like HEPN" evidence="2">
    <location>
        <begin position="271"/>
        <end position="481"/>
    </location>
</feature>
<dbReference type="InterPro" id="IPR040826">
    <property type="entry name" value="HEPN_LA2681"/>
</dbReference>
<dbReference type="AlphaFoldDB" id="A0A1F2PJ47"/>